<proteinExistence type="predicted"/>
<evidence type="ECO:0000259" key="4">
    <source>
        <dbReference type="PROSITE" id="PS51031"/>
    </source>
</evidence>
<dbReference type="SMART" id="SM00595">
    <property type="entry name" value="MADF"/>
    <property type="match status" value="1"/>
</dbReference>
<evidence type="ECO:0008006" key="7">
    <source>
        <dbReference type="Google" id="ProtNLM"/>
    </source>
</evidence>
<dbReference type="PANTHER" id="PTHR12243:SF69">
    <property type="entry name" value="SI:CH73-59F11.3"/>
    <property type="match status" value="1"/>
</dbReference>
<dbReference type="PROSITE" id="PS51029">
    <property type="entry name" value="MADF"/>
    <property type="match status" value="1"/>
</dbReference>
<evidence type="ECO:0000256" key="1">
    <source>
        <dbReference type="PROSITE-ProRule" id="PRU00371"/>
    </source>
</evidence>
<dbReference type="InParanoid" id="A0A6L2PW60"/>
<keyword evidence="1" id="KW-0539">Nucleus</keyword>
<keyword evidence="6" id="KW-1185">Reference proteome</keyword>
<dbReference type="InterPro" id="IPR004210">
    <property type="entry name" value="BESS_motif"/>
</dbReference>
<accession>A0A6L2PW60</accession>
<evidence type="ECO:0000259" key="3">
    <source>
        <dbReference type="PROSITE" id="PS51029"/>
    </source>
</evidence>
<comment type="caution">
    <text evidence="5">The sequence shown here is derived from an EMBL/GenBank/DDBJ whole genome shotgun (WGS) entry which is preliminary data.</text>
</comment>
<dbReference type="InterPro" id="IPR006578">
    <property type="entry name" value="MADF-dom"/>
</dbReference>
<organism evidence="5 6">
    <name type="scientific">Coptotermes formosanus</name>
    <name type="common">Formosan subterranean termite</name>
    <dbReference type="NCBI Taxonomy" id="36987"/>
    <lineage>
        <taxon>Eukaryota</taxon>
        <taxon>Metazoa</taxon>
        <taxon>Ecdysozoa</taxon>
        <taxon>Arthropoda</taxon>
        <taxon>Hexapoda</taxon>
        <taxon>Insecta</taxon>
        <taxon>Pterygota</taxon>
        <taxon>Neoptera</taxon>
        <taxon>Polyneoptera</taxon>
        <taxon>Dictyoptera</taxon>
        <taxon>Blattodea</taxon>
        <taxon>Blattoidea</taxon>
        <taxon>Termitoidae</taxon>
        <taxon>Rhinotermitidae</taxon>
        <taxon>Coptotermes</taxon>
    </lineage>
</organism>
<reference evidence="6" key="1">
    <citation type="submission" date="2020-01" db="EMBL/GenBank/DDBJ databases">
        <title>Draft genome sequence of the Termite Coptotermes fromosanus.</title>
        <authorList>
            <person name="Itakura S."/>
            <person name="Yosikawa Y."/>
            <person name="Umezawa K."/>
        </authorList>
    </citation>
    <scope>NUCLEOTIDE SEQUENCE [LARGE SCALE GENOMIC DNA]</scope>
</reference>
<feature type="domain" description="MADF" evidence="3">
    <location>
        <begin position="5"/>
        <end position="98"/>
    </location>
</feature>
<dbReference type="OrthoDB" id="6629629at2759"/>
<dbReference type="Proteomes" id="UP000502823">
    <property type="component" value="Unassembled WGS sequence"/>
</dbReference>
<evidence type="ECO:0000256" key="2">
    <source>
        <dbReference type="SAM" id="MobiDB-lite"/>
    </source>
</evidence>
<feature type="region of interest" description="Disordered" evidence="2">
    <location>
        <begin position="101"/>
        <end position="130"/>
    </location>
</feature>
<dbReference type="AlphaFoldDB" id="A0A6L2PW60"/>
<comment type="subcellular location">
    <subcellularLocation>
        <location evidence="1">Nucleus</location>
    </subcellularLocation>
</comment>
<dbReference type="EMBL" id="BLKM01006290">
    <property type="protein sequence ID" value="GFG36786.1"/>
    <property type="molecule type" value="Genomic_DNA"/>
</dbReference>
<protein>
    <recommendedName>
        <fullName evidence="7">MADF domain-containing protein</fullName>
    </recommendedName>
</protein>
<feature type="domain" description="BESS" evidence="4">
    <location>
        <begin position="203"/>
        <end position="242"/>
    </location>
</feature>
<dbReference type="PROSITE" id="PS51031">
    <property type="entry name" value="BESS"/>
    <property type="match status" value="1"/>
</dbReference>
<feature type="compositionally biased region" description="Basic and acidic residues" evidence="2">
    <location>
        <begin position="113"/>
        <end position="125"/>
    </location>
</feature>
<sequence>MDINKLIGLVHTRSALWNQGDSGHHNRYVLDKLWGEVAQELNSTSDAVRNRWKSLRDGFRKELKKVSKEKSGEAGSAFSDYSTWPHFRRMYFLKDQFTCRPSGGDQARKQSKVLRDDQPDTRDGGLETSQCSELDGASVDILGVKIETYDSLNSLEQQATSNIESYAIKHGIKRSYPSDVEQRPAEPDRPNLIASEDEYKTTKDEDTSFFESLIPHIKRLSPARKMLLRMKIQELIYNFVYNQEF</sequence>
<dbReference type="InterPro" id="IPR039353">
    <property type="entry name" value="TF_Adf1"/>
</dbReference>
<name>A0A6L2PW60_COPFO</name>
<dbReference type="GO" id="GO:0006357">
    <property type="term" value="P:regulation of transcription by RNA polymerase II"/>
    <property type="evidence" value="ECO:0007669"/>
    <property type="project" value="TreeGrafter"/>
</dbReference>
<evidence type="ECO:0000313" key="5">
    <source>
        <dbReference type="EMBL" id="GFG36786.1"/>
    </source>
</evidence>
<dbReference type="Pfam" id="PF10545">
    <property type="entry name" value="MADF_DNA_bdg"/>
    <property type="match status" value="1"/>
</dbReference>
<evidence type="ECO:0000313" key="6">
    <source>
        <dbReference type="Proteomes" id="UP000502823"/>
    </source>
</evidence>
<dbReference type="GO" id="GO:0005634">
    <property type="term" value="C:nucleus"/>
    <property type="evidence" value="ECO:0007669"/>
    <property type="project" value="UniProtKB-SubCell"/>
</dbReference>
<dbReference type="GO" id="GO:0003677">
    <property type="term" value="F:DNA binding"/>
    <property type="evidence" value="ECO:0007669"/>
    <property type="project" value="InterPro"/>
</dbReference>
<dbReference type="Pfam" id="PF02944">
    <property type="entry name" value="BESS"/>
    <property type="match status" value="1"/>
</dbReference>
<dbReference type="PANTHER" id="PTHR12243">
    <property type="entry name" value="MADF DOMAIN TRANSCRIPTION FACTOR"/>
    <property type="match status" value="1"/>
</dbReference>
<dbReference type="GO" id="GO:0005667">
    <property type="term" value="C:transcription regulator complex"/>
    <property type="evidence" value="ECO:0007669"/>
    <property type="project" value="TreeGrafter"/>
</dbReference>
<gene>
    <name evidence="5" type="ORF">Cfor_04415</name>
</gene>